<name>A0A8S5SYX7_9CAUD</name>
<accession>A0A8S5SYX7</accession>
<evidence type="ECO:0000313" key="1">
    <source>
        <dbReference type="EMBL" id="DAF56285.1"/>
    </source>
</evidence>
<reference evidence="1" key="1">
    <citation type="journal article" date="2021" name="Proc. Natl. Acad. Sci. U.S.A.">
        <title>A Catalog of Tens of Thousands of Viruses from Human Metagenomes Reveals Hidden Associations with Chronic Diseases.</title>
        <authorList>
            <person name="Tisza M.J."/>
            <person name="Buck C.B."/>
        </authorList>
    </citation>
    <scope>NUCLEOTIDE SEQUENCE</scope>
    <source>
        <strain evidence="1">CtPyh10</strain>
    </source>
</reference>
<organism evidence="1">
    <name type="scientific">Siphoviridae sp. ctPyh10</name>
    <dbReference type="NCBI Taxonomy" id="2827865"/>
    <lineage>
        <taxon>Viruses</taxon>
        <taxon>Duplodnaviria</taxon>
        <taxon>Heunggongvirae</taxon>
        <taxon>Uroviricota</taxon>
        <taxon>Caudoviricetes</taxon>
    </lineage>
</organism>
<sequence length="67" mass="7640">MDLEIASDVIYHPSLALRAQLLRRCSRRAFCFAMLSGRAHRRDNVQVMGNADWGARICGRAKIQPLR</sequence>
<dbReference type="EMBL" id="BK032711">
    <property type="protein sequence ID" value="DAF56285.1"/>
    <property type="molecule type" value="Genomic_DNA"/>
</dbReference>
<protein>
    <submittedName>
        <fullName evidence="1">Uncharacterized protein</fullName>
    </submittedName>
</protein>
<proteinExistence type="predicted"/>